<evidence type="ECO:0000313" key="5">
    <source>
        <dbReference type="WBParaSite" id="ASIM_0001192201-mRNA-1"/>
    </source>
</evidence>
<keyword evidence="4" id="KW-1185">Reference proteome</keyword>
<accession>A0A0M3JUQ2</accession>
<dbReference type="CDD" id="cd14686">
    <property type="entry name" value="bZIP"/>
    <property type="match status" value="1"/>
</dbReference>
<dbReference type="AlphaFoldDB" id="A0A0M3JUQ2"/>
<evidence type="ECO:0000313" key="4">
    <source>
        <dbReference type="Proteomes" id="UP000267096"/>
    </source>
</evidence>
<evidence type="ECO:0000256" key="2">
    <source>
        <dbReference type="SAM" id="MobiDB-lite"/>
    </source>
</evidence>
<name>A0A0M3JUQ2_ANISI</name>
<feature type="compositionally biased region" description="Polar residues" evidence="2">
    <location>
        <begin position="192"/>
        <end position="209"/>
    </location>
</feature>
<gene>
    <name evidence="3" type="ORF">ASIM_LOCUS11388</name>
</gene>
<dbReference type="EMBL" id="UYRR01031065">
    <property type="protein sequence ID" value="VDK44951.1"/>
    <property type="molecule type" value="Genomic_DNA"/>
</dbReference>
<keyword evidence="1" id="KW-0175">Coiled coil</keyword>
<reference evidence="3 4" key="2">
    <citation type="submission" date="2018-11" db="EMBL/GenBank/DDBJ databases">
        <authorList>
            <consortium name="Pathogen Informatics"/>
        </authorList>
    </citation>
    <scope>NUCLEOTIDE SEQUENCE [LARGE SCALE GENOMIC DNA]</scope>
</reference>
<sequence length="370" mass="41340">MLTVVSVYEATSKGNTCRQRLFAGVSAGTYCQDDHPSLTLNSDDISAYTAMKRENPPVDMHGYAADDYSLDDKSLVKATSMAFECSSSPSRLCSDDPMLAQFDADQLKIDENFDLTEYLRDDEEDFDDKSICNAIGPKFAQKPLSPSPIVASTANGFRADPDSLLYNESGEQAEDMHEHVDCTAVDDHDPMPSTTKQSSLHSTINNSNKISKRGRPMKITSRSKQAMYAREYRLKHKQLLSTYERRMKEQDEEIATLRKQNQQMMESLNKQISLRNTLAKQLRHYSSINSQQSGHLQVTLADIFSNPSTQQLLKNTKTKGCCVYMNDDSFTVLSCEACNAYFGSVIQGPSKNAKFISSNDNPNGFDTPVN</sequence>
<dbReference type="OrthoDB" id="5877701at2759"/>
<dbReference type="Proteomes" id="UP000267096">
    <property type="component" value="Unassembled WGS sequence"/>
</dbReference>
<organism evidence="5">
    <name type="scientific">Anisakis simplex</name>
    <name type="common">Herring worm</name>
    <dbReference type="NCBI Taxonomy" id="6269"/>
    <lineage>
        <taxon>Eukaryota</taxon>
        <taxon>Metazoa</taxon>
        <taxon>Ecdysozoa</taxon>
        <taxon>Nematoda</taxon>
        <taxon>Chromadorea</taxon>
        <taxon>Rhabditida</taxon>
        <taxon>Spirurina</taxon>
        <taxon>Ascaridomorpha</taxon>
        <taxon>Ascaridoidea</taxon>
        <taxon>Anisakidae</taxon>
        <taxon>Anisakis</taxon>
        <taxon>Anisakis simplex complex</taxon>
    </lineage>
</organism>
<evidence type="ECO:0000313" key="3">
    <source>
        <dbReference type="EMBL" id="VDK44951.1"/>
    </source>
</evidence>
<feature type="region of interest" description="Disordered" evidence="2">
    <location>
        <begin position="191"/>
        <end position="217"/>
    </location>
</feature>
<proteinExistence type="predicted"/>
<evidence type="ECO:0000256" key="1">
    <source>
        <dbReference type="SAM" id="Coils"/>
    </source>
</evidence>
<feature type="coiled-coil region" evidence="1">
    <location>
        <begin position="233"/>
        <end position="267"/>
    </location>
</feature>
<reference evidence="5" key="1">
    <citation type="submission" date="2017-02" db="UniProtKB">
        <authorList>
            <consortium name="WormBaseParasite"/>
        </authorList>
    </citation>
    <scope>IDENTIFICATION</scope>
</reference>
<protein>
    <submittedName>
        <fullName evidence="5">BZIP domain-containing protein</fullName>
    </submittedName>
</protein>
<dbReference type="WBParaSite" id="ASIM_0001192201-mRNA-1">
    <property type="protein sequence ID" value="ASIM_0001192201-mRNA-1"/>
    <property type="gene ID" value="ASIM_0001192201"/>
</dbReference>